<gene>
    <name evidence="1" type="ORF">E5358_11390</name>
</gene>
<organism evidence="1 2">
    <name type="scientific">Palleniella muris</name>
    <dbReference type="NCBI Taxonomy" id="3038145"/>
    <lineage>
        <taxon>Bacteria</taxon>
        <taxon>Pseudomonadati</taxon>
        <taxon>Bacteroidota</taxon>
        <taxon>Bacteroidia</taxon>
        <taxon>Bacteroidales</taxon>
        <taxon>Prevotellaceae</taxon>
        <taxon>Palleniella</taxon>
    </lineage>
</organism>
<sequence length="866" mass="93998">MRKFFITACFMALAMSEASAGTQVKEKLNRAPVAVKTSEGILVSWRYLKADGDATFTLYRNGEKVKEGITDVTNYLDSDGHSGDVYKVVSSKGDEASCEAWESIFKKISIPRPAARKDKNGSTTGRYRPDDCSVADVDGDGDYELIVKWLPDNSRDSGKDGMASPAYLDCYEFDGTRKWRIDIGHSIRSGQHTSPFIVYDMDGDGKAELITKTGPDTKDGKGVYATQAAKDNAIKAISPDAVTVNSKGRVTVGAELLTVFNGETGAAMHTIWYSPNRAMIDFPSADGTYNSKWGDTSYNRGERYNAAVAYLDGQASLPTAVLQRGYYTACYIWAVDWNGTELKTRWLHKGSSKDAWNVVDATGKTLFAGTGKSSYGQGVHGISVGDVNGDGYDDIVTGGATIGHDGQLMCSTGMGHGDAIHLADLCPDRPGLEVMMPHEENPFGYDVHDATTGEILASAVGEEDNGRGLAADFIPANRGFEFWSSHDGNTYDCATNNVVLAKKADTSFRIYWTGDPYDQTFDGRYDKNTYFCSPRIRAYNTASKNITTFLEFAGYGKPQTVNTTKANPCLQADILGDWREEIIMTGYETDWSAPTCDILIYSTPEPTRYKVPCLMEDHLYRMGVVWQNSSYNQPPHLGFYLPDYLGVDGATYQTNVKSHAPEVVPATDGSEALKAPAEDKGVIVGECYTAGANGEITASESNGYLKVRTGNADNTITFSVNAGYIITKMYVEGYSNNTSTTADRSITMTSVAVDGADIAESTLVFPGGKAGQTPVNRTYSNLGARQAIVLNFDNSKITTSDVDSKGKNKQIMVKVTFTYEKVQTGISEIAVPEKAQGNAIYNLAGQRVAEGTKGIVIKNGKKVFVK</sequence>
<keyword evidence="1" id="KW-0456">Lyase</keyword>
<proteinExistence type="predicted"/>
<keyword evidence="2" id="KW-1185">Reference proteome</keyword>
<protein>
    <submittedName>
        <fullName evidence="1">Rhamnogalacturonan lyase</fullName>
    </submittedName>
</protein>
<dbReference type="EMBL" id="SRZC01000020">
    <property type="protein sequence ID" value="TGX80976.1"/>
    <property type="molecule type" value="Genomic_DNA"/>
</dbReference>
<evidence type="ECO:0000313" key="2">
    <source>
        <dbReference type="Proteomes" id="UP000308886"/>
    </source>
</evidence>
<evidence type="ECO:0000313" key="1">
    <source>
        <dbReference type="EMBL" id="TGX80976.1"/>
    </source>
</evidence>
<reference evidence="1" key="1">
    <citation type="submission" date="2019-04" db="EMBL/GenBank/DDBJ databases">
        <title>Microbes associate with the intestines of laboratory mice.</title>
        <authorList>
            <person name="Navarre W."/>
            <person name="Wong E."/>
            <person name="Huang K."/>
            <person name="Tropini C."/>
            <person name="Ng K."/>
            <person name="Yu B."/>
        </authorList>
    </citation>
    <scope>NUCLEOTIDE SEQUENCE</scope>
    <source>
        <strain evidence="1">NM73_A23</strain>
    </source>
</reference>
<accession>A0AC61QP73</accession>
<name>A0AC61QP73_9BACT</name>
<dbReference type="Proteomes" id="UP000308886">
    <property type="component" value="Unassembled WGS sequence"/>
</dbReference>
<comment type="caution">
    <text evidence="1">The sequence shown here is derived from an EMBL/GenBank/DDBJ whole genome shotgun (WGS) entry which is preliminary data.</text>
</comment>